<keyword evidence="3" id="KW-1185">Reference proteome</keyword>
<evidence type="ECO:0000313" key="2">
    <source>
        <dbReference type="EMBL" id="MDF1585579.1"/>
    </source>
</evidence>
<name>A0AAP3UZ98_9PROT</name>
<dbReference type="GO" id="GO:0003824">
    <property type="term" value="F:catalytic activity"/>
    <property type="evidence" value="ECO:0007669"/>
    <property type="project" value="InterPro"/>
</dbReference>
<dbReference type="AlphaFoldDB" id="A0AAP3UZ98"/>
<dbReference type="Pfam" id="PF02441">
    <property type="entry name" value="Flavoprotein"/>
    <property type="match status" value="1"/>
</dbReference>
<organism evidence="2 3">
    <name type="scientific">Marinimicrococcus flavescens</name>
    <dbReference type="NCBI Taxonomy" id="3031815"/>
    <lineage>
        <taxon>Bacteria</taxon>
        <taxon>Pseudomonadati</taxon>
        <taxon>Pseudomonadota</taxon>
        <taxon>Alphaproteobacteria</taxon>
        <taxon>Geminicoccales</taxon>
        <taxon>Geminicoccaceae</taxon>
        <taxon>Marinimicrococcus</taxon>
    </lineage>
</organism>
<sequence length="206" mass="22738">MQEDRVQEDRVQEGWQENEEKPGRARLAWALTGSGHDFMECLELMRGIGMMDVFLSKAAAEVIFMYTRDRKPFPDTIRLIRDTTASAAPVGRFYHGWYHTLVVAPATSNTVAKCVAGISDTLVTNVYAQAGKCRIPSIVYACDTRPVMDTMAPDGMVRLWPRRIDLENTERLRGFEATTVVESMAALEAAVAARLAMVGPAASPAP</sequence>
<reference evidence="2 3" key="1">
    <citation type="submission" date="2023-03" db="EMBL/GenBank/DDBJ databases">
        <title>YIM 152171 draft genome.</title>
        <authorList>
            <person name="Yang Z."/>
        </authorList>
    </citation>
    <scope>NUCLEOTIDE SEQUENCE [LARGE SCALE GENOMIC DNA]</scope>
    <source>
        <strain evidence="2 3">YIM 152171</strain>
    </source>
</reference>
<comment type="caution">
    <text evidence="2">The sequence shown here is derived from an EMBL/GenBank/DDBJ whole genome shotgun (WGS) entry which is preliminary data.</text>
</comment>
<dbReference type="Proteomes" id="UP001301140">
    <property type="component" value="Unassembled WGS sequence"/>
</dbReference>
<dbReference type="SUPFAM" id="SSF52507">
    <property type="entry name" value="Homo-oligomeric flavin-containing Cys decarboxylases, HFCD"/>
    <property type="match status" value="1"/>
</dbReference>
<feature type="domain" description="Flavoprotein" evidence="1">
    <location>
        <begin position="26"/>
        <end position="186"/>
    </location>
</feature>
<proteinExistence type="predicted"/>
<dbReference type="EMBL" id="JARGEQ010000025">
    <property type="protein sequence ID" value="MDF1585579.1"/>
    <property type="molecule type" value="Genomic_DNA"/>
</dbReference>
<dbReference type="InterPro" id="IPR003382">
    <property type="entry name" value="Flavoprotein"/>
</dbReference>
<dbReference type="Gene3D" id="3.40.50.1950">
    <property type="entry name" value="Flavin prenyltransferase-like"/>
    <property type="match status" value="1"/>
</dbReference>
<evidence type="ECO:0000259" key="1">
    <source>
        <dbReference type="Pfam" id="PF02441"/>
    </source>
</evidence>
<evidence type="ECO:0000313" key="3">
    <source>
        <dbReference type="Proteomes" id="UP001301140"/>
    </source>
</evidence>
<protein>
    <submittedName>
        <fullName evidence="2">Flavoprotein</fullName>
    </submittedName>
</protein>
<gene>
    <name evidence="2" type="ORF">PZ740_04155</name>
</gene>
<dbReference type="InterPro" id="IPR036551">
    <property type="entry name" value="Flavin_trans-like"/>
</dbReference>
<accession>A0AAP3UZ98</accession>